<sequence length="544" mass="59698">MTQSLQYSEKLNRLGKKAVSWRENDTERITAAKKVLEVLEGSNWGEGKEWLAKTVELETNFELGTSEARSYASSNRYIFGTMIQSFLKNYVNRRDQDKQKVLEEGGIVSGYPGVSFEIRTTNKTIQQAGTDGEKICIVLGAGNQNFLTAIDVLNRVFLHKECVLIKHHPLRPWLSEPFEQIFDPLIQLHVVDQVLDDGVEFTQALIKSPQVGHVHLTGAEATYRAIQSTVASDVSISAELGCVTPWLIVPNLWTKKEILNAAKQLAAAKLANGGANCLSPQVLLVAEQWSQKEEFLDCLQKQFLSLPTPRAYYPGSRQRRDQVLEEYNQAPLGPDSDQVALINLGSRNEISNSQVLQNEVFGPLLAIVEIEGGGIHDDASEWLLEKAVPYVNSEAIAGSLSLTLLSPASSKTAAIQSALESLQYGSVCHNLWSVVGYISAQSGGSWGAHPFAADADKSGKGYIGNIFDIQPTLEKTIVKGGTVAKPVIDFSQQVPGFVFDALYVGMLRKDGSALRRLTSLFASRIKTTILRRPATFRVALPPPS</sequence>
<dbReference type="SUPFAM" id="SSF53720">
    <property type="entry name" value="ALDH-like"/>
    <property type="match status" value="1"/>
</dbReference>
<dbReference type="Gene3D" id="3.40.309.10">
    <property type="entry name" value="Aldehyde Dehydrogenase, Chain A, domain 2"/>
    <property type="match status" value="1"/>
</dbReference>
<organism evidence="2">
    <name type="scientific">Aureoumbra lagunensis</name>
    <dbReference type="NCBI Taxonomy" id="44058"/>
    <lineage>
        <taxon>Eukaryota</taxon>
        <taxon>Sar</taxon>
        <taxon>Stramenopiles</taxon>
        <taxon>Ochrophyta</taxon>
        <taxon>Pelagophyceae</taxon>
        <taxon>Pelagomonadales</taxon>
        <taxon>Aureoumbra</taxon>
    </lineage>
</organism>
<dbReference type="GO" id="GO:0016620">
    <property type="term" value="F:oxidoreductase activity, acting on the aldehyde or oxo group of donors, NAD or NADP as acceptor"/>
    <property type="evidence" value="ECO:0007669"/>
    <property type="project" value="InterPro"/>
</dbReference>
<evidence type="ECO:0000313" key="2">
    <source>
        <dbReference type="EMBL" id="CAE0374114.1"/>
    </source>
</evidence>
<dbReference type="AlphaFoldDB" id="A0A7S3K617"/>
<evidence type="ECO:0000259" key="1">
    <source>
        <dbReference type="Pfam" id="PF00171"/>
    </source>
</evidence>
<dbReference type="Pfam" id="PF00171">
    <property type="entry name" value="Aldedh"/>
    <property type="match status" value="1"/>
</dbReference>
<proteinExistence type="predicted"/>
<dbReference type="InterPro" id="IPR016163">
    <property type="entry name" value="Ald_DH_C"/>
</dbReference>
<dbReference type="InterPro" id="IPR016162">
    <property type="entry name" value="Ald_DH_N"/>
</dbReference>
<dbReference type="Gene3D" id="3.40.605.10">
    <property type="entry name" value="Aldehyde Dehydrogenase, Chain A, domain 1"/>
    <property type="match status" value="1"/>
</dbReference>
<accession>A0A7S3K617</accession>
<dbReference type="EMBL" id="HBIJ01022774">
    <property type="protein sequence ID" value="CAE0374114.1"/>
    <property type="molecule type" value="Transcribed_RNA"/>
</dbReference>
<protein>
    <recommendedName>
        <fullName evidence="1">Aldehyde dehydrogenase domain-containing protein</fullName>
    </recommendedName>
</protein>
<name>A0A7S3K617_9STRA</name>
<feature type="domain" description="Aldehyde dehydrogenase" evidence="1">
    <location>
        <begin position="163"/>
        <end position="306"/>
    </location>
</feature>
<dbReference type="InterPro" id="IPR015590">
    <property type="entry name" value="Aldehyde_DH_dom"/>
</dbReference>
<dbReference type="InterPro" id="IPR016161">
    <property type="entry name" value="Ald_DH/histidinol_DH"/>
</dbReference>
<reference evidence="2" key="1">
    <citation type="submission" date="2021-01" db="EMBL/GenBank/DDBJ databases">
        <authorList>
            <person name="Corre E."/>
            <person name="Pelletier E."/>
            <person name="Niang G."/>
            <person name="Scheremetjew M."/>
            <person name="Finn R."/>
            <person name="Kale V."/>
            <person name="Holt S."/>
            <person name="Cochrane G."/>
            <person name="Meng A."/>
            <person name="Brown T."/>
            <person name="Cohen L."/>
        </authorList>
    </citation>
    <scope>NUCLEOTIDE SEQUENCE</scope>
    <source>
        <strain evidence="2">CCMP1510</strain>
    </source>
</reference>
<gene>
    <name evidence="2" type="ORF">ALAG00032_LOCUS14917</name>
</gene>